<dbReference type="GO" id="GO:0016757">
    <property type="term" value="F:glycosyltransferase activity"/>
    <property type="evidence" value="ECO:0007669"/>
    <property type="project" value="UniProtKB-KW"/>
</dbReference>
<name>J9FQZ1_9ZZZZ</name>
<keyword evidence="1" id="KW-0328">Glycosyltransferase</keyword>
<gene>
    <name evidence="1" type="ORF">EVA_22104</name>
</gene>
<keyword evidence="1" id="KW-0808">Transferase</keyword>
<accession>J9FQZ1</accession>
<dbReference type="EMBL" id="AMCI01009254">
    <property type="protein sequence ID" value="EJW89789.1"/>
    <property type="molecule type" value="Genomic_DNA"/>
</dbReference>
<organism evidence="1">
    <name type="scientific">gut metagenome</name>
    <dbReference type="NCBI Taxonomy" id="749906"/>
    <lineage>
        <taxon>unclassified sequences</taxon>
        <taxon>metagenomes</taxon>
        <taxon>organismal metagenomes</taxon>
    </lineage>
</organism>
<comment type="caution">
    <text evidence="1">The sequence shown here is derived from an EMBL/GenBank/DDBJ whole genome shotgun (WGS) entry which is preliminary data.</text>
</comment>
<feature type="non-terminal residue" evidence="1">
    <location>
        <position position="1"/>
    </location>
</feature>
<evidence type="ECO:0000313" key="1">
    <source>
        <dbReference type="EMBL" id="EJW89789.1"/>
    </source>
</evidence>
<reference evidence="1" key="1">
    <citation type="journal article" date="2012" name="PLoS ONE">
        <title>Gene sets for utilization of primary and secondary nutrition supplies in the distal gut of endangered iberian lynx.</title>
        <authorList>
            <person name="Alcaide M."/>
            <person name="Messina E."/>
            <person name="Richter M."/>
            <person name="Bargiela R."/>
            <person name="Peplies J."/>
            <person name="Huws S.A."/>
            <person name="Newbold C.J."/>
            <person name="Golyshin P.N."/>
            <person name="Simon M.A."/>
            <person name="Lopez G."/>
            <person name="Yakimov M.M."/>
            <person name="Ferrer M."/>
        </authorList>
    </citation>
    <scope>NUCLEOTIDE SEQUENCE</scope>
</reference>
<sequence length="78" mass="8934">KTIYVDKFLRPGFMYYSGTAGIEMLPRTGAFADAIRNGEEKYILVRGLELRRLRKAQPASDNLHTIAEISDIYLLEQK</sequence>
<proteinExistence type="predicted"/>
<protein>
    <submittedName>
        <fullName evidence="1">Dolichyl-phosphate-mannose-protein mannosyltransferase</fullName>
    </submittedName>
</protein>
<dbReference type="AlphaFoldDB" id="J9FQZ1"/>